<evidence type="ECO:0000313" key="1">
    <source>
        <dbReference type="EnsemblMetazoa" id="PPAI003695-PA"/>
    </source>
</evidence>
<dbReference type="EnsemblMetazoa" id="PPAI003695-RA">
    <property type="protein sequence ID" value="PPAI003695-PA"/>
    <property type="gene ID" value="PPAI003695"/>
</dbReference>
<dbReference type="Pfam" id="PF03564">
    <property type="entry name" value="DUF1759"/>
    <property type="match status" value="1"/>
</dbReference>
<dbReference type="InterPro" id="IPR005312">
    <property type="entry name" value="DUF1759"/>
</dbReference>
<proteinExistence type="predicted"/>
<dbReference type="EMBL" id="AJVK01035970">
    <property type="status" value="NOT_ANNOTATED_CDS"/>
    <property type="molecule type" value="Genomic_DNA"/>
</dbReference>
<name>A0A1B0D822_PHLPP</name>
<organism evidence="1 2">
    <name type="scientific">Phlebotomus papatasi</name>
    <name type="common">Sandfly</name>
    <dbReference type="NCBI Taxonomy" id="29031"/>
    <lineage>
        <taxon>Eukaryota</taxon>
        <taxon>Metazoa</taxon>
        <taxon>Ecdysozoa</taxon>
        <taxon>Arthropoda</taxon>
        <taxon>Hexapoda</taxon>
        <taxon>Insecta</taxon>
        <taxon>Pterygota</taxon>
        <taxon>Neoptera</taxon>
        <taxon>Endopterygota</taxon>
        <taxon>Diptera</taxon>
        <taxon>Nematocera</taxon>
        <taxon>Psychodoidea</taxon>
        <taxon>Psychodidae</taxon>
        <taxon>Phlebotomus</taxon>
        <taxon>Phlebotomus</taxon>
    </lineage>
</organism>
<dbReference type="Proteomes" id="UP000092462">
    <property type="component" value="Unassembled WGS sequence"/>
</dbReference>
<dbReference type="PANTHER" id="PTHR22954">
    <property type="entry name" value="RETROVIRAL PROTEASE-RELATED"/>
    <property type="match status" value="1"/>
</dbReference>
<keyword evidence="2" id="KW-1185">Reference proteome</keyword>
<dbReference type="AlphaFoldDB" id="A0A1B0D822"/>
<dbReference type="PANTHER" id="PTHR22954:SF3">
    <property type="entry name" value="PROTEIN CBG08539"/>
    <property type="match status" value="1"/>
</dbReference>
<reference evidence="1" key="1">
    <citation type="submission" date="2022-08" db="UniProtKB">
        <authorList>
            <consortium name="EnsemblMetazoa"/>
        </authorList>
    </citation>
    <scope>IDENTIFICATION</scope>
    <source>
        <strain evidence="1">Israel</strain>
    </source>
</reference>
<sequence>MFYSVIHNNPTLSGVEKLRYLLSYLSSFPKKLIERLPLTNANYEIALDILKKRYDNKRVMVSAYVNSIISYKKMNNGSAGDAIRLHDAVDSCLSGLKKLGYDVAHWVPIMVAIVTSKFDVETNKAFEESLSDITKVPDMEFSVQCQKNNRI</sequence>
<accession>A0A1B0D822</accession>
<protein>
    <submittedName>
        <fullName evidence="1">Uncharacterized protein</fullName>
    </submittedName>
</protein>
<evidence type="ECO:0000313" key="2">
    <source>
        <dbReference type="Proteomes" id="UP000092462"/>
    </source>
</evidence>
<dbReference type="VEuPathDB" id="VectorBase:PPAI003695"/>
<dbReference type="VEuPathDB" id="VectorBase:PPAPM1_002148"/>